<dbReference type="PROSITE" id="PS50949">
    <property type="entry name" value="HTH_GNTR"/>
    <property type="match status" value="1"/>
</dbReference>
<dbReference type="GO" id="GO:0003700">
    <property type="term" value="F:DNA-binding transcription factor activity"/>
    <property type="evidence" value="ECO:0007669"/>
    <property type="project" value="InterPro"/>
</dbReference>
<protein>
    <submittedName>
        <fullName evidence="5">FadR family transcriptional regulator</fullName>
    </submittedName>
</protein>
<evidence type="ECO:0000259" key="4">
    <source>
        <dbReference type="PROSITE" id="PS50949"/>
    </source>
</evidence>
<dbReference type="Gene3D" id="1.10.10.10">
    <property type="entry name" value="Winged helix-like DNA-binding domain superfamily/Winged helix DNA-binding domain"/>
    <property type="match status" value="1"/>
</dbReference>
<dbReference type="GO" id="GO:0003677">
    <property type="term" value="F:DNA binding"/>
    <property type="evidence" value="ECO:0007669"/>
    <property type="project" value="UniProtKB-KW"/>
</dbReference>
<keyword evidence="3" id="KW-0804">Transcription</keyword>
<feature type="domain" description="HTH gntR-type" evidence="4">
    <location>
        <begin position="1"/>
        <end position="70"/>
    </location>
</feature>
<dbReference type="InterPro" id="IPR008920">
    <property type="entry name" value="TF_FadR/GntR_C"/>
</dbReference>
<accession>A0A7C1GNR4</accession>
<comment type="caution">
    <text evidence="5">The sequence shown here is derived from an EMBL/GenBank/DDBJ whole genome shotgun (WGS) entry which is preliminary data.</text>
</comment>
<dbReference type="Gene3D" id="1.20.120.530">
    <property type="entry name" value="GntR ligand-binding domain-like"/>
    <property type="match status" value="1"/>
</dbReference>
<dbReference type="CDD" id="cd07377">
    <property type="entry name" value="WHTH_GntR"/>
    <property type="match status" value="1"/>
</dbReference>
<reference evidence="5" key="1">
    <citation type="journal article" date="2020" name="mSystems">
        <title>Genome- and Community-Level Interaction Insights into Carbon Utilization and Element Cycling Functions of Hydrothermarchaeota in Hydrothermal Sediment.</title>
        <authorList>
            <person name="Zhou Z."/>
            <person name="Liu Y."/>
            <person name="Xu W."/>
            <person name="Pan J."/>
            <person name="Luo Z.H."/>
            <person name="Li M."/>
        </authorList>
    </citation>
    <scope>NUCLEOTIDE SEQUENCE [LARGE SCALE GENOMIC DNA]</scope>
    <source>
        <strain evidence="5">SpSt-1179</strain>
    </source>
</reference>
<dbReference type="Pfam" id="PF07729">
    <property type="entry name" value="FCD"/>
    <property type="match status" value="1"/>
</dbReference>
<dbReference type="PRINTS" id="PR00035">
    <property type="entry name" value="HTHGNTR"/>
</dbReference>
<evidence type="ECO:0000256" key="1">
    <source>
        <dbReference type="ARBA" id="ARBA00023015"/>
    </source>
</evidence>
<name>A0A7C1GNR4_9BACT</name>
<dbReference type="Pfam" id="PF00392">
    <property type="entry name" value="GntR"/>
    <property type="match status" value="1"/>
</dbReference>
<dbReference type="SMART" id="SM00345">
    <property type="entry name" value="HTH_GNTR"/>
    <property type="match status" value="1"/>
</dbReference>
<dbReference type="SUPFAM" id="SSF46785">
    <property type="entry name" value="Winged helix' DNA-binding domain"/>
    <property type="match status" value="1"/>
</dbReference>
<evidence type="ECO:0000256" key="3">
    <source>
        <dbReference type="ARBA" id="ARBA00023163"/>
    </source>
</evidence>
<evidence type="ECO:0000313" key="5">
    <source>
        <dbReference type="EMBL" id="HDP76722.1"/>
    </source>
</evidence>
<keyword evidence="2" id="KW-0238">DNA-binding</keyword>
<keyword evidence="1" id="KW-0805">Transcription regulation</keyword>
<dbReference type="InterPro" id="IPR000524">
    <property type="entry name" value="Tscrpt_reg_HTH_GntR"/>
</dbReference>
<dbReference type="PANTHER" id="PTHR43537">
    <property type="entry name" value="TRANSCRIPTIONAL REGULATOR, GNTR FAMILY"/>
    <property type="match status" value="1"/>
</dbReference>
<dbReference type="InterPro" id="IPR011711">
    <property type="entry name" value="GntR_C"/>
</dbReference>
<dbReference type="AlphaFoldDB" id="A0A7C1GNR4"/>
<dbReference type="InterPro" id="IPR036388">
    <property type="entry name" value="WH-like_DNA-bd_sf"/>
</dbReference>
<dbReference type="Proteomes" id="UP000886198">
    <property type="component" value="Unassembled WGS sequence"/>
</dbReference>
<dbReference type="InterPro" id="IPR036390">
    <property type="entry name" value="WH_DNA-bd_sf"/>
</dbReference>
<dbReference type="EMBL" id="DSBT01000023">
    <property type="protein sequence ID" value="HDP76722.1"/>
    <property type="molecule type" value="Genomic_DNA"/>
</dbReference>
<gene>
    <name evidence="5" type="ORF">ENN47_00760</name>
</gene>
<sequence>MKARRRTATDVVNKLKKMIVLEDLERLPGELELTERLGVSRTVVREALRVLEYEGITRTVHGSGTFVLKRTKLRIQFNVNFEIETDSARDILDLIEVRSTLERSAISLAISNFSRNDLEELSVCMERLLEAIRDKHDLANTDAAFHKKIFEISHNRFLKEVFDVVFDGLEILWKSPLGLDTFGDAGLPLHEDLYEAIASRDVKGALKVYDQIIELDKKDIVDLTGYGRELLHNCQEVDRSDSYED</sequence>
<dbReference type="SUPFAM" id="SSF48008">
    <property type="entry name" value="GntR ligand-binding domain-like"/>
    <property type="match status" value="1"/>
</dbReference>
<dbReference type="PANTHER" id="PTHR43537:SF54">
    <property type="entry name" value="TRANSCRIPTIONAL REGULATOR, GNTR FAMILY"/>
    <property type="match status" value="1"/>
</dbReference>
<evidence type="ECO:0000256" key="2">
    <source>
        <dbReference type="ARBA" id="ARBA00023125"/>
    </source>
</evidence>
<proteinExistence type="predicted"/>
<dbReference type="SMART" id="SM00895">
    <property type="entry name" value="FCD"/>
    <property type="match status" value="1"/>
</dbReference>
<organism evidence="5">
    <name type="scientific">Mesotoga infera</name>
    <dbReference type="NCBI Taxonomy" id="1236046"/>
    <lineage>
        <taxon>Bacteria</taxon>
        <taxon>Thermotogati</taxon>
        <taxon>Thermotogota</taxon>
        <taxon>Thermotogae</taxon>
        <taxon>Kosmotogales</taxon>
        <taxon>Kosmotogaceae</taxon>
        <taxon>Mesotoga</taxon>
    </lineage>
</organism>